<organism evidence="1">
    <name type="scientific">marine sediment metagenome</name>
    <dbReference type="NCBI Taxonomy" id="412755"/>
    <lineage>
        <taxon>unclassified sequences</taxon>
        <taxon>metagenomes</taxon>
        <taxon>ecological metagenomes</taxon>
    </lineage>
</organism>
<dbReference type="AlphaFoldDB" id="A0A0F9EI50"/>
<feature type="non-terminal residue" evidence="1">
    <location>
        <position position="189"/>
    </location>
</feature>
<name>A0A0F9EI50_9ZZZZ</name>
<reference evidence="1" key="1">
    <citation type="journal article" date="2015" name="Nature">
        <title>Complex archaea that bridge the gap between prokaryotes and eukaryotes.</title>
        <authorList>
            <person name="Spang A."/>
            <person name="Saw J.H."/>
            <person name="Jorgensen S.L."/>
            <person name="Zaremba-Niedzwiedzka K."/>
            <person name="Martijn J."/>
            <person name="Lind A.E."/>
            <person name="van Eijk R."/>
            <person name="Schleper C."/>
            <person name="Guy L."/>
            <person name="Ettema T.J."/>
        </authorList>
    </citation>
    <scope>NUCLEOTIDE SEQUENCE</scope>
</reference>
<comment type="caution">
    <text evidence="1">The sequence shown here is derived from an EMBL/GenBank/DDBJ whole genome shotgun (WGS) entry which is preliminary data.</text>
</comment>
<gene>
    <name evidence="1" type="ORF">LCGC14_2364320</name>
</gene>
<evidence type="ECO:0000313" key="1">
    <source>
        <dbReference type="EMBL" id="KKL44575.1"/>
    </source>
</evidence>
<proteinExistence type="predicted"/>
<protein>
    <submittedName>
        <fullName evidence="1">Uncharacterized protein</fullName>
    </submittedName>
</protein>
<dbReference type="EMBL" id="LAZR01034708">
    <property type="protein sequence ID" value="KKL44575.1"/>
    <property type="molecule type" value="Genomic_DNA"/>
</dbReference>
<accession>A0A0F9EI50</accession>
<sequence>MALDIRVTDPGDSETYDFTLFPKESGGHEIATVSRPWEKPDHQTPWRVPLHNWDGGLGPDRFKGRQTYAKANADLTNSGIAVPPPKVNLLEPSNVIVRQEIDSSSGTGTTLAADVPSTKQDDDQLFAWVQTNSQVSHAQASWTQVGSDMDFGSHRVTLWRLKAATASSSYTWTFGSSTTAGIILMAVVG</sequence>